<evidence type="ECO:0000313" key="2">
    <source>
        <dbReference type="EMBL" id="GBM40798.1"/>
    </source>
</evidence>
<dbReference type="OrthoDB" id="6427993at2759"/>
<proteinExistence type="predicted"/>
<name>A0A4Y2FJU9_ARAVE</name>
<reference evidence="2 3" key="1">
    <citation type="journal article" date="2019" name="Sci. Rep.">
        <title>Orb-weaving spider Araneus ventricosus genome elucidates the spidroin gene catalogue.</title>
        <authorList>
            <person name="Kono N."/>
            <person name="Nakamura H."/>
            <person name="Ohtoshi R."/>
            <person name="Moran D.A.P."/>
            <person name="Shinohara A."/>
            <person name="Yoshida Y."/>
            <person name="Fujiwara M."/>
            <person name="Mori M."/>
            <person name="Tomita M."/>
            <person name="Arakawa K."/>
        </authorList>
    </citation>
    <scope>NUCLEOTIDE SEQUENCE [LARGE SCALE GENOMIC DNA]</scope>
</reference>
<gene>
    <name evidence="2" type="ORF">AVEN_80805_1</name>
</gene>
<sequence length="143" mass="16282">MTLNLPFVTISTFRNNELKLYEAVKFASEENMKMPSKEVMNLKRSGSSGVSVNGTWQKRGYMSLKGCVSAISIDSGKVLDVEAISQYCARGIRKSTYALIIKCHLETWKQLELIEFSRDQLKNETVITENITGQWRFENFPTS</sequence>
<evidence type="ECO:0000313" key="3">
    <source>
        <dbReference type="Proteomes" id="UP000499080"/>
    </source>
</evidence>
<organism evidence="2 3">
    <name type="scientific">Araneus ventricosus</name>
    <name type="common">Orbweaver spider</name>
    <name type="synonym">Epeira ventricosa</name>
    <dbReference type="NCBI Taxonomy" id="182803"/>
    <lineage>
        <taxon>Eukaryota</taxon>
        <taxon>Metazoa</taxon>
        <taxon>Ecdysozoa</taxon>
        <taxon>Arthropoda</taxon>
        <taxon>Chelicerata</taxon>
        <taxon>Arachnida</taxon>
        <taxon>Araneae</taxon>
        <taxon>Araneomorphae</taxon>
        <taxon>Entelegynae</taxon>
        <taxon>Araneoidea</taxon>
        <taxon>Araneidae</taxon>
        <taxon>Araneus</taxon>
    </lineage>
</organism>
<comment type="caution">
    <text evidence="2">The sequence shown here is derived from an EMBL/GenBank/DDBJ whole genome shotgun (WGS) entry which is preliminary data.</text>
</comment>
<accession>A0A4Y2FJU9</accession>
<feature type="domain" description="Mutator-like transposase" evidence="1">
    <location>
        <begin position="2"/>
        <end position="92"/>
    </location>
</feature>
<dbReference type="EMBL" id="BGPR01000943">
    <property type="protein sequence ID" value="GBM40798.1"/>
    <property type="molecule type" value="Genomic_DNA"/>
</dbReference>
<protein>
    <recommendedName>
        <fullName evidence="1">Mutator-like transposase domain-containing protein</fullName>
    </recommendedName>
</protein>
<keyword evidence="3" id="KW-1185">Reference proteome</keyword>
<dbReference type="Pfam" id="PF20700">
    <property type="entry name" value="Mutator"/>
    <property type="match status" value="1"/>
</dbReference>
<dbReference type="Proteomes" id="UP000499080">
    <property type="component" value="Unassembled WGS sequence"/>
</dbReference>
<dbReference type="InterPro" id="IPR049012">
    <property type="entry name" value="Mutator_transp_dom"/>
</dbReference>
<evidence type="ECO:0000259" key="1">
    <source>
        <dbReference type="Pfam" id="PF20700"/>
    </source>
</evidence>
<dbReference type="AlphaFoldDB" id="A0A4Y2FJU9"/>